<evidence type="ECO:0000313" key="2">
    <source>
        <dbReference type="EMBL" id="KMT59747.1"/>
    </source>
</evidence>
<accession>A0A0J8GAH2</accession>
<evidence type="ECO:0000256" key="1">
    <source>
        <dbReference type="SAM" id="Phobius"/>
    </source>
</evidence>
<dbReference type="InterPro" id="IPR052712">
    <property type="entry name" value="Acid_resist_chaperone_HdeD"/>
</dbReference>
<dbReference type="AlphaFoldDB" id="A0A0J8GAH2"/>
<feature type="transmembrane region" description="Helical" evidence="1">
    <location>
        <begin position="31"/>
        <end position="55"/>
    </location>
</feature>
<keyword evidence="1" id="KW-0472">Membrane</keyword>
<dbReference type="PANTHER" id="PTHR34989:SF1">
    <property type="entry name" value="PROTEIN HDED"/>
    <property type="match status" value="1"/>
</dbReference>
<feature type="transmembrane region" description="Helical" evidence="1">
    <location>
        <begin position="7"/>
        <end position="25"/>
    </location>
</feature>
<dbReference type="PANTHER" id="PTHR34989">
    <property type="entry name" value="PROTEIN HDED"/>
    <property type="match status" value="1"/>
</dbReference>
<feature type="transmembrane region" description="Helical" evidence="1">
    <location>
        <begin position="88"/>
        <end position="108"/>
    </location>
</feature>
<name>A0A0J8GAH2_9LIST</name>
<evidence type="ECO:0008006" key="4">
    <source>
        <dbReference type="Google" id="ProtNLM"/>
    </source>
</evidence>
<dbReference type="OrthoDB" id="1648765at2"/>
<dbReference type="Pfam" id="PF03729">
    <property type="entry name" value="DUF308"/>
    <property type="match status" value="2"/>
</dbReference>
<gene>
    <name evidence="2" type="ORF">X560_1276</name>
</gene>
<keyword evidence="1" id="KW-0812">Transmembrane</keyword>
<organism evidence="2 3">
    <name type="scientific">Listeria fleischmannii 1991</name>
    <dbReference type="NCBI Taxonomy" id="1430899"/>
    <lineage>
        <taxon>Bacteria</taxon>
        <taxon>Bacillati</taxon>
        <taxon>Bacillota</taxon>
        <taxon>Bacilli</taxon>
        <taxon>Bacillales</taxon>
        <taxon>Listeriaceae</taxon>
        <taxon>Listeria</taxon>
    </lineage>
</organism>
<feature type="transmembrane region" description="Helical" evidence="1">
    <location>
        <begin position="120"/>
        <end position="140"/>
    </location>
</feature>
<comment type="caution">
    <text evidence="2">The sequence shown here is derived from an EMBL/GenBank/DDBJ whole genome shotgun (WGS) entry which is preliminary data.</text>
</comment>
<keyword evidence="1" id="KW-1133">Transmembrane helix</keyword>
<feature type="transmembrane region" description="Helical" evidence="1">
    <location>
        <begin position="62"/>
        <end position="82"/>
    </location>
</feature>
<dbReference type="GO" id="GO:0005886">
    <property type="term" value="C:plasma membrane"/>
    <property type="evidence" value="ECO:0007669"/>
    <property type="project" value="TreeGrafter"/>
</dbReference>
<reference evidence="2 3" key="1">
    <citation type="journal article" date="2015" name="Genome Biol. Evol.">
        <title>Comparative Genomics of Listeria Sensu Lato: Genus-Wide Differences in Evolutionary Dynamics and the Progressive Gain of Complex, Potentially Pathogenicity-Related Traits through Lateral Gene Transfer.</title>
        <authorList>
            <person name="Chiara M."/>
            <person name="Caruso M."/>
            <person name="D'Erchia A.M."/>
            <person name="Manzari C."/>
            <person name="Fraccalvieri R."/>
            <person name="Goffredo E."/>
            <person name="Latorre L."/>
            <person name="Miccolupo A."/>
            <person name="Padalino I."/>
            <person name="Santagada G."/>
            <person name="Chiocco D."/>
            <person name="Pesole G."/>
            <person name="Horner D.S."/>
            <person name="Parisi A."/>
        </authorList>
    </citation>
    <scope>NUCLEOTIDE SEQUENCE [LARGE SCALE GENOMIC DNA]</scope>
    <source>
        <strain evidence="2 3">1991</strain>
    </source>
</reference>
<dbReference type="EMBL" id="AZHO01000014">
    <property type="protein sequence ID" value="KMT59747.1"/>
    <property type="molecule type" value="Genomic_DNA"/>
</dbReference>
<feature type="transmembrane region" description="Helical" evidence="1">
    <location>
        <begin position="146"/>
        <end position="171"/>
    </location>
</feature>
<sequence>MKTFTRILLLIAGIAMIILGIWLMFHPLVSLLTFNFTIAFVLLVSGIFHIISYFSNRKAQHVSGWVLAEGILSTLLGVFLLFDQIEGAATLVLVFAMWVLFAGIMRTIGAFAAKQNNVQGWGWILTLGIIGIIVGFIALFNPVVSLIGIVFITGTFFIVEGIGAISTFFIMGKMEK</sequence>
<dbReference type="RefSeq" id="WP_007473502.1">
    <property type="nucleotide sequence ID" value="NZ_KQ130615.1"/>
</dbReference>
<dbReference type="InterPro" id="IPR005325">
    <property type="entry name" value="DUF308_memb"/>
</dbReference>
<protein>
    <recommendedName>
        <fullName evidence="4">Acid-resistance membrane protein</fullName>
    </recommendedName>
</protein>
<proteinExistence type="predicted"/>
<keyword evidence="3" id="KW-1185">Reference proteome</keyword>
<dbReference type="PATRIC" id="fig|1430899.3.peg.1473"/>
<evidence type="ECO:0000313" key="3">
    <source>
        <dbReference type="Proteomes" id="UP000052258"/>
    </source>
</evidence>
<dbReference type="Proteomes" id="UP000052258">
    <property type="component" value="Unassembled WGS sequence"/>
</dbReference>